<evidence type="ECO:0000313" key="1">
    <source>
        <dbReference type="EMBL" id="CUJ70257.1"/>
    </source>
</evidence>
<dbReference type="Proteomes" id="UP000044098">
    <property type="component" value="Unassembled WGS sequence"/>
</dbReference>
<reference evidence="1 2" key="1">
    <citation type="submission" date="2015-09" db="EMBL/GenBank/DDBJ databases">
        <authorList>
            <consortium name="Pathogen Informatics"/>
        </authorList>
    </citation>
    <scope>NUCLEOTIDE SEQUENCE [LARGE SCALE GENOMIC DNA]</scope>
    <source>
        <strain evidence="1 2">2789STDY5608625</strain>
    </source>
</reference>
<sequence length="240" mass="26845">MNDCLTSHELFGELFTARCSCRSECCKGNCSEMAWLGRAQRFVQSYLPALEEARNAAPNSVAWWSHAAKRNPVPTMPEYFELLEHTAGVSVSAREKMTQYLERELPGYAKALGRHQSACCSDHFQYCATLAANPPTPGTCLYTSTEVARQLLPTAGAWTQSNVACALEELTEWYVKNHGLAAPIDCAAVRREVQEMNMASGSRDQILEHLEPLVFECQWMFLTFGPERAGFNLRIIKSQP</sequence>
<organism evidence="1 2">
    <name type="scientific">Achromobacter aegrifaciens</name>
    <dbReference type="NCBI Taxonomy" id="1287736"/>
    <lineage>
        <taxon>Bacteria</taxon>
        <taxon>Pseudomonadati</taxon>
        <taxon>Pseudomonadota</taxon>
        <taxon>Betaproteobacteria</taxon>
        <taxon>Burkholderiales</taxon>
        <taxon>Alcaligenaceae</taxon>
        <taxon>Achromobacter</taxon>
    </lineage>
</organism>
<name>A0AAD2J4M8_ACHAE</name>
<comment type="caution">
    <text evidence="1">The sequence shown here is derived from an EMBL/GenBank/DDBJ whole genome shotgun (WGS) entry which is preliminary data.</text>
</comment>
<evidence type="ECO:0000313" key="2">
    <source>
        <dbReference type="Proteomes" id="UP000044098"/>
    </source>
</evidence>
<accession>A0AAD2J4M8</accession>
<proteinExistence type="predicted"/>
<gene>
    <name evidence="1" type="ORF">ERS370000_05369</name>
</gene>
<protein>
    <submittedName>
        <fullName evidence="1">Uncharacterized protein</fullName>
    </submittedName>
</protein>
<dbReference type="RefSeq" id="WP_156337452.1">
    <property type="nucleotide sequence ID" value="NZ_CYTK01000012.1"/>
</dbReference>
<dbReference type="EMBL" id="CYTK01000012">
    <property type="protein sequence ID" value="CUJ70257.1"/>
    <property type="molecule type" value="Genomic_DNA"/>
</dbReference>
<dbReference type="AlphaFoldDB" id="A0AAD2J4M8"/>